<name>A0A1L9P2W6_ASPVE</name>
<keyword evidence="4" id="KW-1185">Reference proteome</keyword>
<dbReference type="SMART" id="SM00974">
    <property type="entry name" value="T5orf172"/>
    <property type="match status" value="1"/>
</dbReference>
<dbReference type="InterPro" id="IPR018306">
    <property type="entry name" value="Phage_T5_Orf172_DNA-bd"/>
</dbReference>
<feature type="compositionally biased region" description="Pro residues" evidence="1">
    <location>
        <begin position="425"/>
        <end position="437"/>
    </location>
</feature>
<feature type="compositionally biased region" description="Low complexity" evidence="1">
    <location>
        <begin position="61"/>
        <end position="71"/>
    </location>
</feature>
<feature type="region of interest" description="Disordered" evidence="1">
    <location>
        <begin position="421"/>
        <end position="453"/>
    </location>
</feature>
<dbReference type="GeneID" id="63726452"/>
<evidence type="ECO:0000256" key="1">
    <source>
        <dbReference type="SAM" id="MobiDB-lite"/>
    </source>
</evidence>
<dbReference type="VEuPathDB" id="FungiDB:ASPVEDRAFT_35185"/>
<sequence length="453" mass="51272">MDYKRPNPSPPPHRILRTIITQTTRLVRYRTMAKDEDPQTPNQGTLRPGHDDDCFPESDSLRSSLGSPASSIFSANESVSSEDTEPDCCANLDNEGDSPKEPSTPDIPSIKGEDTEAVDGWLKEELDASTDASTRKSTGITCLGPKSNCLPRPTTTVIKEEDGRMAKLNLLETYNQTFRDRSEPPTSNDPQTTRRRSFSLVVDFRFADHKLYGMARTASRIIKSDIGVKPDYSREAAQVNTPSPSGRLVPPQAFQPHKAALSNVPIQKGLQECLTRPLAPKDSTQTGFIYVFWYPGGFGHVKIGYTKDVEKRMKEWSKQCGRKLEKYFPSEQADMEPVPHRLRVEQLVHAELARYRKEEPRCGECGKRHIEWFEVDVNFAISVVQKWVKWMRERPYERVELEDGGVKWVLGKRHMDNIALLSTPSPTPTSTPMPIHTPKPKPKRSSVRRKSVR</sequence>
<protein>
    <recommendedName>
        <fullName evidence="2">Bacteriophage T5 Orf172 DNA-binding domain-containing protein</fullName>
    </recommendedName>
</protein>
<dbReference type="PANTHER" id="PTHR28094">
    <property type="entry name" value="MEIOTICALLY UP-REGULATED GENE 113 PROTEIN"/>
    <property type="match status" value="1"/>
</dbReference>
<dbReference type="STRING" id="1036611.A0A1L9P2W6"/>
<dbReference type="InterPro" id="IPR053006">
    <property type="entry name" value="Meiosis_regulatory"/>
</dbReference>
<feature type="compositionally biased region" description="Low complexity" evidence="1">
    <location>
        <begin position="17"/>
        <end position="26"/>
    </location>
</feature>
<dbReference type="Pfam" id="PF10544">
    <property type="entry name" value="T5orf172"/>
    <property type="match status" value="1"/>
</dbReference>
<dbReference type="PANTHER" id="PTHR28094:SF1">
    <property type="entry name" value="MEIOTICALLY UP-REGULATED GENE 113 PROTEIN"/>
    <property type="match status" value="1"/>
</dbReference>
<proteinExistence type="predicted"/>
<dbReference type="AlphaFoldDB" id="A0A1L9P2W6"/>
<evidence type="ECO:0000313" key="3">
    <source>
        <dbReference type="EMBL" id="OJI95879.1"/>
    </source>
</evidence>
<dbReference type="OrthoDB" id="2417614at2759"/>
<gene>
    <name evidence="3" type="ORF">ASPVEDRAFT_35185</name>
</gene>
<feature type="region of interest" description="Disordered" evidence="1">
    <location>
        <begin position="1"/>
        <end position="112"/>
    </location>
</feature>
<reference evidence="4" key="1">
    <citation type="journal article" date="2017" name="Genome Biol.">
        <title>Comparative genomics reveals high biological diversity and specific adaptations in the industrially and medically important fungal genus Aspergillus.</title>
        <authorList>
            <person name="de Vries R.P."/>
            <person name="Riley R."/>
            <person name="Wiebenga A."/>
            <person name="Aguilar-Osorio G."/>
            <person name="Amillis S."/>
            <person name="Uchima C.A."/>
            <person name="Anderluh G."/>
            <person name="Asadollahi M."/>
            <person name="Askin M."/>
            <person name="Barry K."/>
            <person name="Battaglia E."/>
            <person name="Bayram O."/>
            <person name="Benocci T."/>
            <person name="Braus-Stromeyer S.A."/>
            <person name="Caldana C."/>
            <person name="Canovas D."/>
            <person name="Cerqueira G.C."/>
            <person name="Chen F."/>
            <person name="Chen W."/>
            <person name="Choi C."/>
            <person name="Clum A."/>
            <person name="Dos Santos R.A."/>
            <person name="Damasio A.R."/>
            <person name="Diallinas G."/>
            <person name="Emri T."/>
            <person name="Fekete E."/>
            <person name="Flipphi M."/>
            <person name="Freyberg S."/>
            <person name="Gallo A."/>
            <person name="Gournas C."/>
            <person name="Habgood R."/>
            <person name="Hainaut M."/>
            <person name="Harispe M.L."/>
            <person name="Henrissat B."/>
            <person name="Hilden K.S."/>
            <person name="Hope R."/>
            <person name="Hossain A."/>
            <person name="Karabika E."/>
            <person name="Karaffa L."/>
            <person name="Karanyi Z."/>
            <person name="Krasevec N."/>
            <person name="Kuo A."/>
            <person name="Kusch H."/>
            <person name="LaButti K."/>
            <person name="Lagendijk E.L."/>
            <person name="Lapidus A."/>
            <person name="Levasseur A."/>
            <person name="Lindquist E."/>
            <person name="Lipzen A."/>
            <person name="Logrieco A.F."/>
            <person name="MacCabe A."/>
            <person name="Maekelae M.R."/>
            <person name="Malavazi I."/>
            <person name="Melin P."/>
            <person name="Meyer V."/>
            <person name="Mielnichuk N."/>
            <person name="Miskei M."/>
            <person name="Molnar A.P."/>
            <person name="Mule G."/>
            <person name="Ngan C.Y."/>
            <person name="Orejas M."/>
            <person name="Orosz E."/>
            <person name="Ouedraogo J.P."/>
            <person name="Overkamp K.M."/>
            <person name="Park H.-S."/>
            <person name="Perrone G."/>
            <person name="Piumi F."/>
            <person name="Punt P.J."/>
            <person name="Ram A.F."/>
            <person name="Ramon A."/>
            <person name="Rauscher S."/>
            <person name="Record E."/>
            <person name="Riano-Pachon D.M."/>
            <person name="Robert V."/>
            <person name="Roehrig J."/>
            <person name="Ruller R."/>
            <person name="Salamov A."/>
            <person name="Salih N.S."/>
            <person name="Samson R.A."/>
            <person name="Sandor E."/>
            <person name="Sanguinetti M."/>
            <person name="Schuetze T."/>
            <person name="Sepcic K."/>
            <person name="Shelest E."/>
            <person name="Sherlock G."/>
            <person name="Sophianopoulou V."/>
            <person name="Squina F.M."/>
            <person name="Sun H."/>
            <person name="Susca A."/>
            <person name="Todd R.B."/>
            <person name="Tsang A."/>
            <person name="Unkles S.E."/>
            <person name="van de Wiele N."/>
            <person name="van Rossen-Uffink D."/>
            <person name="Oliveira J.V."/>
            <person name="Vesth T.C."/>
            <person name="Visser J."/>
            <person name="Yu J.-H."/>
            <person name="Zhou M."/>
            <person name="Andersen M.R."/>
            <person name="Archer D.B."/>
            <person name="Baker S.E."/>
            <person name="Benoit I."/>
            <person name="Brakhage A.A."/>
            <person name="Braus G.H."/>
            <person name="Fischer R."/>
            <person name="Frisvad J.C."/>
            <person name="Goldman G.H."/>
            <person name="Houbraken J."/>
            <person name="Oakley B."/>
            <person name="Pocsi I."/>
            <person name="Scazzocchio C."/>
            <person name="Seiboth B."/>
            <person name="vanKuyk P.A."/>
            <person name="Wortman J."/>
            <person name="Dyer P.S."/>
            <person name="Grigoriev I.V."/>
        </authorList>
    </citation>
    <scope>NUCLEOTIDE SEQUENCE [LARGE SCALE GENOMIC DNA]</scope>
    <source>
        <strain evidence="4">CBS 583.65</strain>
    </source>
</reference>
<dbReference type="EMBL" id="KV878125">
    <property type="protein sequence ID" value="OJI95879.1"/>
    <property type="molecule type" value="Genomic_DNA"/>
</dbReference>
<evidence type="ECO:0000259" key="2">
    <source>
        <dbReference type="SMART" id="SM00974"/>
    </source>
</evidence>
<organism evidence="3 4">
    <name type="scientific">Aspergillus versicolor CBS 583.65</name>
    <dbReference type="NCBI Taxonomy" id="1036611"/>
    <lineage>
        <taxon>Eukaryota</taxon>
        <taxon>Fungi</taxon>
        <taxon>Dikarya</taxon>
        <taxon>Ascomycota</taxon>
        <taxon>Pezizomycotina</taxon>
        <taxon>Eurotiomycetes</taxon>
        <taxon>Eurotiomycetidae</taxon>
        <taxon>Eurotiales</taxon>
        <taxon>Aspergillaceae</taxon>
        <taxon>Aspergillus</taxon>
        <taxon>Aspergillus subgen. Nidulantes</taxon>
    </lineage>
</organism>
<evidence type="ECO:0000313" key="4">
    <source>
        <dbReference type="Proteomes" id="UP000184073"/>
    </source>
</evidence>
<dbReference type="Proteomes" id="UP000184073">
    <property type="component" value="Unassembled WGS sequence"/>
</dbReference>
<accession>A0A1L9P2W6</accession>
<feature type="compositionally biased region" description="Basic residues" evidence="1">
    <location>
        <begin position="438"/>
        <end position="453"/>
    </location>
</feature>
<feature type="domain" description="Bacteriophage T5 Orf172 DNA-binding" evidence="2">
    <location>
        <begin position="295"/>
        <end position="387"/>
    </location>
</feature>
<dbReference type="RefSeq" id="XP_040661642.1">
    <property type="nucleotide sequence ID" value="XM_040810941.1"/>
</dbReference>